<proteinExistence type="inferred from homology"/>
<keyword evidence="16" id="KW-1185">Reference proteome</keyword>
<dbReference type="Gene3D" id="2.20.25.20">
    <property type="match status" value="1"/>
</dbReference>
<dbReference type="PROSITE" id="PS00518">
    <property type="entry name" value="ZF_RING_1"/>
    <property type="match status" value="1"/>
</dbReference>
<evidence type="ECO:0000256" key="2">
    <source>
        <dbReference type="ARBA" id="ARBA00004906"/>
    </source>
</evidence>
<evidence type="ECO:0000256" key="10">
    <source>
        <dbReference type="ARBA" id="ARBA00044508"/>
    </source>
</evidence>
<dbReference type="PANTHER" id="PTHR11685">
    <property type="entry name" value="RBR FAMILY RING FINGER AND IBR DOMAIN-CONTAINING"/>
    <property type="match status" value="1"/>
</dbReference>
<dbReference type="EnsemblMetazoa" id="CLYHEMT023100.1">
    <property type="protein sequence ID" value="CLYHEMP023100.1"/>
    <property type="gene ID" value="CLYHEMG023100"/>
</dbReference>
<dbReference type="OrthoDB" id="1431934at2759"/>
<evidence type="ECO:0000259" key="12">
    <source>
        <dbReference type="PROSITE" id="PS50089"/>
    </source>
</evidence>
<dbReference type="Gene3D" id="3.10.110.10">
    <property type="entry name" value="Ubiquitin Conjugating Enzyme"/>
    <property type="match status" value="1"/>
</dbReference>
<dbReference type="InterPro" id="IPR031127">
    <property type="entry name" value="E3_UB_ligase_RBR"/>
</dbReference>
<evidence type="ECO:0000313" key="15">
    <source>
        <dbReference type="EnsemblMetazoa" id="CLYHEMP023100.2"/>
    </source>
</evidence>
<evidence type="ECO:0000256" key="6">
    <source>
        <dbReference type="ARBA" id="ARBA00022737"/>
    </source>
</evidence>
<feature type="domain" description="RWD" evidence="13">
    <location>
        <begin position="10"/>
        <end position="148"/>
    </location>
</feature>
<evidence type="ECO:0000259" key="14">
    <source>
        <dbReference type="PROSITE" id="PS51873"/>
    </source>
</evidence>
<dbReference type="InterPro" id="IPR002867">
    <property type="entry name" value="IBR_dom"/>
</dbReference>
<dbReference type="Proteomes" id="UP000594262">
    <property type="component" value="Unplaced"/>
</dbReference>
<comment type="pathway">
    <text evidence="2">Protein modification; protein ubiquitination.</text>
</comment>
<dbReference type="FunFam" id="3.30.40.10:FF:000358">
    <property type="entry name" value="RBR-type E3 ubiquitin transferase"/>
    <property type="match status" value="1"/>
</dbReference>
<evidence type="ECO:0000256" key="1">
    <source>
        <dbReference type="ARBA" id="ARBA00001798"/>
    </source>
</evidence>
<dbReference type="SUPFAM" id="SSF57850">
    <property type="entry name" value="RING/U-box"/>
    <property type="match status" value="3"/>
</dbReference>
<name>A0A7M5XGS9_9CNID</name>
<dbReference type="CDD" id="cd20354">
    <property type="entry name" value="Rcat_RBR_RNF14"/>
    <property type="match status" value="1"/>
</dbReference>
<dbReference type="CDD" id="cd20341">
    <property type="entry name" value="BRcat_RBR_RNF14"/>
    <property type="match status" value="1"/>
</dbReference>
<dbReference type="PROSITE" id="PS51873">
    <property type="entry name" value="TRIAD"/>
    <property type="match status" value="1"/>
</dbReference>
<comment type="similarity">
    <text evidence="10">Belongs to the RBR family. RNF14 subfamily.</text>
</comment>
<dbReference type="GO" id="GO:0061630">
    <property type="term" value="F:ubiquitin protein ligase activity"/>
    <property type="evidence" value="ECO:0007669"/>
    <property type="project" value="UniProtKB-EC"/>
</dbReference>
<feature type="domain" description="RING-type" evidence="14">
    <location>
        <begin position="201"/>
        <end position="442"/>
    </location>
</feature>
<protein>
    <recommendedName>
        <fullName evidence="3">RBR-type E3 ubiquitin transferase</fullName>
        <ecNumber evidence="3">2.3.2.31</ecNumber>
    </recommendedName>
</protein>
<sequence length="467" mass="53776">MSEDRERQENELAALESIFDDERLFIRAAEGFGGQLSVSVNFPEECSFFYPEIKNARSRDEEKASTSDERANHQKLGIKHLPPIVLNFDLPPNYPSKVIPEFTLSCKWLPVQKISILCKALDEAFVEGDGNEILYEWTTILSEQTCDILEISGSLVLEVARDNTKNGVDGRSVQDIANMAGLVSYLIDYNQSEETRLFKTSYILCGVCFNEKFGSMCVQFHQCKHVFCKQCMAEYFTVQINDGSVKALICPEGKCETQADPAMVKSLVDSELFERYDKLLLQRTLECMSDITYCPRKACQAPVLREEDLDMARCPTCHFVFCILCHNTYHGRAKCPLSSEEMKKLRETYINGTEEEKEELIKKYGKKVFQRMIEEGYSEAWLERFSQKCPKCKAGIQKIDGCNKMTCFQCRTNFCWLCNAFLNQLNPYTHFNNPKTKCYNKLFEGIEQDFRGFEDGEEDEDGWIQFL</sequence>
<accession>A0A7M5XGS9</accession>
<dbReference type="CDD" id="cd23820">
    <property type="entry name" value="RWD_RNF14"/>
    <property type="match status" value="1"/>
</dbReference>
<dbReference type="RefSeq" id="XP_066928384.1">
    <property type="nucleotide sequence ID" value="XM_067072283.1"/>
</dbReference>
<feature type="domain" description="RING-type" evidence="12">
    <location>
        <begin position="205"/>
        <end position="254"/>
    </location>
</feature>
<dbReference type="Gene3D" id="3.30.40.10">
    <property type="entry name" value="Zinc/RING finger domain, C3HC4 (zinc finger)"/>
    <property type="match status" value="1"/>
</dbReference>
<evidence type="ECO:0000256" key="3">
    <source>
        <dbReference type="ARBA" id="ARBA00012251"/>
    </source>
</evidence>
<evidence type="ECO:0000256" key="7">
    <source>
        <dbReference type="ARBA" id="ARBA00022771"/>
    </source>
</evidence>
<dbReference type="SMART" id="SM00647">
    <property type="entry name" value="IBR"/>
    <property type="match status" value="2"/>
</dbReference>
<dbReference type="InterPro" id="IPR006575">
    <property type="entry name" value="RWD_dom"/>
</dbReference>
<dbReference type="AlphaFoldDB" id="A0A7M5XGS9"/>
<dbReference type="InterPro" id="IPR001841">
    <property type="entry name" value="Znf_RING"/>
</dbReference>
<keyword evidence="4" id="KW-0808">Transferase</keyword>
<evidence type="ECO:0000256" key="9">
    <source>
        <dbReference type="ARBA" id="ARBA00022833"/>
    </source>
</evidence>
<dbReference type="InterPro" id="IPR016135">
    <property type="entry name" value="UBQ-conjugating_enzyme/RWD"/>
</dbReference>
<dbReference type="SMART" id="SM00591">
    <property type="entry name" value="RWD"/>
    <property type="match status" value="1"/>
</dbReference>
<dbReference type="GO" id="GO:0008270">
    <property type="term" value="F:zinc ion binding"/>
    <property type="evidence" value="ECO:0007669"/>
    <property type="project" value="UniProtKB-KW"/>
</dbReference>
<dbReference type="InterPro" id="IPR013083">
    <property type="entry name" value="Znf_RING/FYVE/PHD"/>
</dbReference>
<dbReference type="EC" id="2.3.2.31" evidence="3"/>
<keyword evidence="9" id="KW-0862">Zinc</keyword>
<dbReference type="SUPFAM" id="SSF54495">
    <property type="entry name" value="UBC-like"/>
    <property type="match status" value="1"/>
</dbReference>
<keyword evidence="6" id="KW-0677">Repeat</keyword>
<evidence type="ECO:0000256" key="8">
    <source>
        <dbReference type="ARBA" id="ARBA00022786"/>
    </source>
</evidence>
<keyword evidence="5" id="KW-0479">Metal-binding</keyword>
<evidence type="ECO:0000313" key="16">
    <source>
        <dbReference type="Proteomes" id="UP000594262"/>
    </source>
</evidence>
<dbReference type="EnsemblMetazoa" id="CLYHEMT023100.2">
    <property type="protein sequence ID" value="CLYHEMP023100.2"/>
    <property type="gene ID" value="CLYHEMG023100"/>
</dbReference>
<comment type="catalytic activity">
    <reaction evidence="1">
        <text>[E2 ubiquitin-conjugating enzyme]-S-ubiquitinyl-L-cysteine + [acceptor protein]-L-lysine = [E2 ubiquitin-conjugating enzyme]-L-cysteine + [acceptor protein]-N(6)-ubiquitinyl-L-lysine.</text>
        <dbReference type="EC" id="2.3.2.31"/>
    </reaction>
</comment>
<organism evidence="15 16">
    <name type="scientific">Clytia hemisphaerica</name>
    <dbReference type="NCBI Taxonomy" id="252671"/>
    <lineage>
        <taxon>Eukaryota</taxon>
        <taxon>Metazoa</taxon>
        <taxon>Cnidaria</taxon>
        <taxon>Hydrozoa</taxon>
        <taxon>Hydroidolina</taxon>
        <taxon>Leptothecata</taxon>
        <taxon>Obeliida</taxon>
        <taxon>Clytiidae</taxon>
        <taxon>Clytia</taxon>
    </lineage>
</organism>
<dbReference type="GO" id="GO:0016567">
    <property type="term" value="P:protein ubiquitination"/>
    <property type="evidence" value="ECO:0007669"/>
    <property type="project" value="InterPro"/>
</dbReference>
<dbReference type="Gene3D" id="1.20.120.1750">
    <property type="match status" value="1"/>
</dbReference>
<keyword evidence="8" id="KW-0833">Ubl conjugation pathway</keyword>
<dbReference type="InterPro" id="IPR017907">
    <property type="entry name" value="Znf_RING_CS"/>
</dbReference>
<dbReference type="Pfam" id="PF05773">
    <property type="entry name" value="RWD"/>
    <property type="match status" value="1"/>
</dbReference>
<dbReference type="GeneID" id="136815834"/>
<evidence type="ECO:0000256" key="4">
    <source>
        <dbReference type="ARBA" id="ARBA00022679"/>
    </source>
</evidence>
<dbReference type="InterPro" id="IPR031128">
    <property type="entry name" value="RNF14_RING-HC_Zfn"/>
</dbReference>
<dbReference type="InterPro" id="IPR044066">
    <property type="entry name" value="TRIAD_supradom"/>
</dbReference>
<evidence type="ECO:0000259" key="13">
    <source>
        <dbReference type="PROSITE" id="PS50908"/>
    </source>
</evidence>
<dbReference type="Pfam" id="PF01485">
    <property type="entry name" value="IBR"/>
    <property type="match status" value="1"/>
</dbReference>
<dbReference type="RefSeq" id="XP_066928383.1">
    <property type="nucleotide sequence ID" value="XM_067072282.1"/>
</dbReference>
<dbReference type="PROSITE" id="PS50089">
    <property type="entry name" value="ZF_RING_2"/>
    <property type="match status" value="1"/>
</dbReference>
<dbReference type="Pfam" id="PF22191">
    <property type="entry name" value="IBR_1"/>
    <property type="match status" value="1"/>
</dbReference>
<dbReference type="CDD" id="cd16628">
    <property type="entry name" value="RING-HC_RBR_RNF14"/>
    <property type="match status" value="1"/>
</dbReference>
<evidence type="ECO:0000256" key="5">
    <source>
        <dbReference type="ARBA" id="ARBA00022723"/>
    </source>
</evidence>
<dbReference type="PROSITE" id="PS50908">
    <property type="entry name" value="RWD"/>
    <property type="match status" value="1"/>
</dbReference>
<evidence type="ECO:0000256" key="11">
    <source>
        <dbReference type="PROSITE-ProRule" id="PRU00175"/>
    </source>
</evidence>
<dbReference type="InterPro" id="IPR047548">
    <property type="entry name" value="Rcat_RBR_RNF14"/>
</dbReference>
<keyword evidence="7 11" id="KW-0863">Zinc-finger</keyword>
<dbReference type="RefSeq" id="XP_066928385.1">
    <property type="nucleotide sequence ID" value="XM_067072284.1"/>
</dbReference>
<reference evidence="15" key="1">
    <citation type="submission" date="2021-01" db="UniProtKB">
        <authorList>
            <consortium name="EnsemblMetazoa"/>
        </authorList>
    </citation>
    <scope>IDENTIFICATION</scope>
</reference>